<evidence type="ECO:0000313" key="6">
    <source>
        <dbReference type="Proteomes" id="UP000279236"/>
    </source>
</evidence>
<feature type="region of interest" description="Disordered" evidence="4">
    <location>
        <begin position="90"/>
        <end position="110"/>
    </location>
</feature>
<dbReference type="STRING" id="105984.A0A427XQG5"/>
<proteinExistence type="inferred from homology"/>
<dbReference type="GeneID" id="39593047"/>
<dbReference type="EMBL" id="RSCE01000007">
    <property type="protein sequence ID" value="RSH81070.1"/>
    <property type="molecule type" value="Genomic_DNA"/>
</dbReference>
<accession>A0A427XQG5</accession>
<name>A0A427XQG5_9TREE</name>
<evidence type="ECO:0000256" key="3">
    <source>
        <dbReference type="ARBA" id="ARBA00023242"/>
    </source>
</evidence>
<dbReference type="Pfam" id="PF09751">
    <property type="entry name" value="Es2"/>
    <property type="match status" value="2"/>
</dbReference>
<reference evidence="5 6" key="1">
    <citation type="submission" date="2018-11" db="EMBL/GenBank/DDBJ databases">
        <title>Genome sequence of Apiotrichum porosum DSM 27194.</title>
        <authorList>
            <person name="Aliyu H."/>
            <person name="Gorte O."/>
            <person name="Ochsenreither K."/>
        </authorList>
    </citation>
    <scope>NUCLEOTIDE SEQUENCE [LARGE SCALE GENOMIC DNA]</scope>
    <source>
        <strain evidence="5 6">DSM 27194</strain>
    </source>
</reference>
<feature type="compositionally biased region" description="Low complexity" evidence="4">
    <location>
        <begin position="428"/>
        <end position="442"/>
    </location>
</feature>
<organism evidence="5 6">
    <name type="scientific">Apiotrichum porosum</name>
    <dbReference type="NCBI Taxonomy" id="105984"/>
    <lineage>
        <taxon>Eukaryota</taxon>
        <taxon>Fungi</taxon>
        <taxon>Dikarya</taxon>
        <taxon>Basidiomycota</taxon>
        <taxon>Agaricomycotina</taxon>
        <taxon>Tremellomycetes</taxon>
        <taxon>Trichosporonales</taxon>
        <taxon>Trichosporonaceae</taxon>
        <taxon>Apiotrichum</taxon>
    </lineage>
</organism>
<dbReference type="OrthoDB" id="19679at2759"/>
<comment type="similarity">
    <text evidence="2">Belongs to the ESS2 family.</text>
</comment>
<feature type="compositionally biased region" description="Low complexity" evidence="4">
    <location>
        <begin position="611"/>
        <end position="641"/>
    </location>
</feature>
<sequence length="647" mass="69835">MSGGDGLRPRPGPAPRLIEGPKTGQRSLYQQHVLDEDEYTDALSHIIQRDFFPNLPHLHATNDYLSALADNDPELLSSSIRRLTRIAGAKDDAREARRNARLDPDAKRRAEVADTPYSRFGETPLGMRGSETPGFATMRRSHEAEDVYDFDEAGPSRTKKQRLVRDDLSLDAFQRNYTSEDNASFVQIVEAENQRRREDKAWAFEAERVSEDKRIAGDERRKLILDAATSGGWRVDANGRRLIGGLSEGGAEQAEGEAWRERKMITAGPVGTTTATPSDPSRALVKSQGGGALVKATDAAAASVLPPSKVEEKTLPEDHPLSRALVSAGLPPTALVSTEDGAIVPQREAVAGSGEGRGRGDEERDRRRQIEKGVMGGEGQDDGGTVQQWPYKPFQNLTKPKAKPLAAPPSISHKNTRLQEEEDEEPSSSRAGSVRGSSPARSYVDAAIEGRPYVPRQLRGEEEAHPLVPTEADLIPEDLPPLMTWGTLLATPKRLDGSDDPLDLDSPSFRLPETKRRDEIGRKLGAKASRSIADRAKAYTPRPSPSTPSLTDALRAAANKTRTGDRSVRGSMQPPSTPRGEGGLTPAARSLLDRSLGRTPQRSGGGGLGAALGSSGKARSAAMEKGAGWARSSSAARSWTPSPAPRR</sequence>
<evidence type="ECO:0008006" key="7">
    <source>
        <dbReference type="Google" id="ProtNLM"/>
    </source>
</evidence>
<dbReference type="PANTHER" id="PTHR12940:SF0">
    <property type="entry name" value="SPLICING FACTOR ESS-2 HOMOLOG"/>
    <property type="match status" value="1"/>
</dbReference>
<dbReference type="GO" id="GO:0071013">
    <property type="term" value="C:catalytic step 2 spliceosome"/>
    <property type="evidence" value="ECO:0007669"/>
    <property type="project" value="TreeGrafter"/>
</dbReference>
<feature type="region of interest" description="Disordered" evidence="4">
    <location>
        <begin position="1"/>
        <end position="25"/>
    </location>
</feature>
<evidence type="ECO:0000256" key="2">
    <source>
        <dbReference type="ARBA" id="ARBA00009072"/>
    </source>
</evidence>
<feature type="compositionally biased region" description="Basic and acidic residues" evidence="4">
    <location>
        <begin position="356"/>
        <end position="371"/>
    </location>
</feature>
<keyword evidence="3" id="KW-0539">Nucleus</keyword>
<evidence type="ECO:0000313" key="5">
    <source>
        <dbReference type="EMBL" id="RSH81070.1"/>
    </source>
</evidence>
<dbReference type="Proteomes" id="UP000279236">
    <property type="component" value="Unassembled WGS sequence"/>
</dbReference>
<comment type="caution">
    <text evidence="5">The sequence shown here is derived from an EMBL/GenBank/DDBJ whole genome shotgun (WGS) entry which is preliminary data.</text>
</comment>
<keyword evidence="6" id="KW-1185">Reference proteome</keyword>
<evidence type="ECO:0000256" key="1">
    <source>
        <dbReference type="ARBA" id="ARBA00004123"/>
    </source>
</evidence>
<feature type="compositionally biased region" description="Basic and acidic residues" evidence="4">
    <location>
        <begin position="512"/>
        <end position="522"/>
    </location>
</feature>
<comment type="subcellular location">
    <subcellularLocation>
        <location evidence="1">Nucleus</location>
    </subcellularLocation>
</comment>
<feature type="region of interest" description="Disordered" evidence="4">
    <location>
        <begin position="494"/>
        <end position="647"/>
    </location>
</feature>
<evidence type="ECO:0000256" key="4">
    <source>
        <dbReference type="SAM" id="MobiDB-lite"/>
    </source>
</evidence>
<dbReference type="PANTHER" id="PTHR12940">
    <property type="entry name" value="ES-2 PROTEIN - RELATED"/>
    <property type="match status" value="1"/>
</dbReference>
<dbReference type="RefSeq" id="XP_028475789.1">
    <property type="nucleotide sequence ID" value="XM_028623815.1"/>
</dbReference>
<dbReference type="AlphaFoldDB" id="A0A427XQG5"/>
<gene>
    <name evidence="5" type="ORF">EHS24_008504</name>
</gene>
<dbReference type="InterPro" id="IPR019148">
    <property type="entry name" value="Nuclear_protein_DGCR14_ESS-2"/>
</dbReference>
<protein>
    <recommendedName>
        <fullName evidence="7">Protein DGCR14</fullName>
    </recommendedName>
</protein>
<feature type="region of interest" description="Disordered" evidence="4">
    <location>
        <begin position="339"/>
        <end position="478"/>
    </location>
</feature>